<keyword evidence="2" id="KW-0732">Signal</keyword>
<organism evidence="9 10">
    <name type="scientific">Paenibacillus lacisoli</name>
    <dbReference type="NCBI Taxonomy" id="3064525"/>
    <lineage>
        <taxon>Bacteria</taxon>
        <taxon>Bacillati</taxon>
        <taxon>Bacillota</taxon>
        <taxon>Bacilli</taxon>
        <taxon>Bacillales</taxon>
        <taxon>Paenibacillaceae</taxon>
        <taxon>Paenibacillus</taxon>
    </lineage>
</organism>
<proteinExistence type="inferred from homology"/>
<evidence type="ECO:0000259" key="7">
    <source>
        <dbReference type="Pfam" id="PF02055"/>
    </source>
</evidence>
<dbReference type="SUPFAM" id="SSF51445">
    <property type="entry name" value="(Trans)glycosidases"/>
    <property type="match status" value="1"/>
</dbReference>
<dbReference type="PANTHER" id="PTHR11069:SF23">
    <property type="entry name" value="LYSOSOMAL ACID GLUCOSYLCERAMIDASE"/>
    <property type="match status" value="1"/>
</dbReference>
<evidence type="ECO:0000313" key="9">
    <source>
        <dbReference type="EMBL" id="MDO7907644.1"/>
    </source>
</evidence>
<dbReference type="EMBL" id="JAUQTB010000008">
    <property type="protein sequence ID" value="MDO7907644.1"/>
    <property type="molecule type" value="Genomic_DNA"/>
</dbReference>
<evidence type="ECO:0000313" key="10">
    <source>
        <dbReference type="Proteomes" id="UP001240171"/>
    </source>
</evidence>
<keyword evidence="3 4" id="KW-0378">Hydrolase</keyword>
<keyword evidence="6" id="KW-0812">Transmembrane</keyword>
<feature type="region of interest" description="Disordered" evidence="5">
    <location>
        <begin position="37"/>
        <end position="59"/>
    </location>
</feature>
<evidence type="ECO:0000256" key="6">
    <source>
        <dbReference type="SAM" id="Phobius"/>
    </source>
</evidence>
<dbReference type="GO" id="GO:0016787">
    <property type="term" value="F:hydrolase activity"/>
    <property type="evidence" value="ECO:0007669"/>
    <property type="project" value="UniProtKB-KW"/>
</dbReference>
<sequence>MSQQQRNDKKKGWAGLIILVLVLLAGAAYLRLQGSPDRVKPEKAGEQPESKQETPAREPVKVNAWLTTGDQKSLLAEQPPITAGEQLSSAATGQTTLIRVNPEVRYQTMEGFGAAATGSSAYLINHKLSGPQRSALLKELFTPAGINLSHLRHSIGASDYSVDDRGNPASYTYDDVDSGTDYDLQHFSVERDHDVITLLRDAILLHPGLRVTGTPWTAPPWMKFGEQIYNGWYLNYEDSRVYEAYARYFVRYIQAYEEQGVPVDAITLQNEPEFTTPDYPSMSMGAQEQAMFIRDYLGPALKSSGLTVRILAYDHNWDKGPAYVNQVLSSRETADQVAGTAYHCYAGNPQVMSKVHEAYPDHSIHLTECSGGGWSPDFGDNLIWQMSNLIIDGTRNWAQSVQLWNLALDPDSGPVNGGCTNCRGVLTIDPDTGKITRNVEYYVLGHASKFIQAGAARVQSTSDVNGLKTAAFVNPDGEKVLIVLNRAASERHLTVHSERDRFNYRLPARSVVTLTWP</sequence>
<evidence type="ECO:0000259" key="8">
    <source>
        <dbReference type="Pfam" id="PF17189"/>
    </source>
</evidence>
<evidence type="ECO:0000256" key="1">
    <source>
        <dbReference type="ARBA" id="ARBA00005382"/>
    </source>
</evidence>
<protein>
    <submittedName>
        <fullName evidence="9">Glycoside hydrolase family 30 beta sandwich domain-containing protein</fullName>
    </submittedName>
</protein>
<keyword evidence="4" id="KW-0326">Glycosidase</keyword>
<dbReference type="InterPro" id="IPR013780">
    <property type="entry name" value="Glyco_hydro_b"/>
</dbReference>
<keyword evidence="10" id="KW-1185">Reference proteome</keyword>
<dbReference type="Gene3D" id="3.20.20.80">
    <property type="entry name" value="Glycosidases"/>
    <property type="match status" value="1"/>
</dbReference>
<dbReference type="Pfam" id="PF02055">
    <property type="entry name" value="Glyco_hydro_30"/>
    <property type="match status" value="1"/>
</dbReference>
<comment type="caution">
    <text evidence="9">The sequence shown here is derived from an EMBL/GenBank/DDBJ whole genome shotgun (WGS) entry which is preliminary data.</text>
</comment>
<dbReference type="Gene3D" id="2.60.40.1180">
    <property type="entry name" value="Golgi alpha-mannosidase II"/>
    <property type="match status" value="1"/>
</dbReference>
<dbReference type="InterPro" id="IPR033452">
    <property type="entry name" value="GH30_C"/>
</dbReference>
<dbReference type="SUPFAM" id="SSF51011">
    <property type="entry name" value="Glycosyl hydrolase domain"/>
    <property type="match status" value="1"/>
</dbReference>
<feature type="domain" description="Glycosyl hydrolase family 30 TIM-barrel" evidence="7">
    <location>
        <begin position="110"/>
        <end position="451"/>
    </location>
</feature>
<dbReference type="RefSeq" id="WP_305024851.1">
    <property type="nucleotide sequence ID" value="NZ_JAUQTB010000008.1"/>
</dbReference>
<evidence type="ECO:0000256" key="4">
    <source>
        <dbReference type="RuleBase" id="RU361188"/>
    </source>
</evidence>
<feature type="transmembrane region" description="Helical" evidence="6">
    <location>
        <begin position="12"/>
        <end position="32"/>
    </location>
</feature>
<dbReference type="PANTHER" id="PTHR11069">
    <property type="entry name" value="GLUCOSYLCERAMIDASE"/>
    <property type="match status" value="1"/>
</dbReference>
<dbReference type="Pfam" id="PF17189">
    <property type="entry name" value="Glyco_hydro_30C"/>
    <property type="match status" value="1"/>
</dbReference>
<dbReference type="InterPro" id="IPR017853">
    <property type="entry name" value="GH"/>
</dbReference>
<gene>
    <name evidence="9" type="ORF">Q5741_14635</name>
</gene>
<keyword evidence="6" id="KW-1133">Transmembrane helix</keyword>
<reference evidence="9 10" key="1">
    <citation type="submission" date="2023-07" db="EMBL/GenBank/DDBJ databases">
        <title>Paenibacillus sp. JX-17 nov. isolated from soil.</title>
        <authorList>
            <person name="Wan Y."/>
            <person name="Liu B."/>
        </authorList>
    </citation>
    <scope>NUCLEOTIDE SEQUENCE [LARGE SCALE GENOMIC DNA]</scope>
    <source>
        <strain evidence="9 10">JX-17</strain>
    </source>
</reference>
<dbReference type="PRINTS" id="PR00843">
    <property type="entry name" value="GLHYDRLASE30"/>
</dbReference>
<keyword evidence="6" id="KW-0472">Membrane</keyword>
<evidence type="ECO:0000256" key="3">
    <source>
        <dbReference type="ARBA" id="ARBA00022801"/>
    </source>
</evidence>
<dbReference type="InterPro" id="IPR001139">
    <property type="entry name" value="Glyco_hydro_30"/>
</dbReference>
<evidence type="ECO:0000256" key="2">
    <source>
        <dbReference type="ARBA" id="ARBA00022729"/>
    </source>
</evidence>
<name>A0ABT9CG77_9BACL</name>
<accession>A0ABT9CG77</accession>
<dbReference type="Proteomes" id="UP001240171">
    <property type="component" value="Unassembled WGS sequence"/>
</dbReference>
<comment type="similarity">
    <text evidence="1 4">Belongs to the glycosyl hydrolase 30 family.</text>
</comment>
<feature type="domain" description="Glycosyl hydrolase family 30 beta sandwich" evidence="8">
    <location>
        <begin position="454"/>
        <end position="514"/>
    </location>
</feature>
<dbReference type="InterPro" id="IPR033453">
    <property type="entry name" value="Glyco_hydro_30_TIM-barrel"/>
</dbReference>
<evidence type="ECO:0000256" key="5">
    <source>
        <dbReference type="SAM" id="MobiDB-lite"/>
    </source>
</evidence>